<comment type="caution">
    <text evidence="2">The sequence shown here is derived from an EMBL/GenBank/DDBJ whole genome shotgun (WGS) entry which is preliminary data.</text>
</comment>
<evidence type="ECO:0000256" key="1">
    <source>
        <dbReference type="SAM" id="SignalP"/>
    </source>
</evidence>
<protein>
    <recommendedName>
        <fullName evidence="4">Pectate lyase</fullName>
    </recommendedName>
</protein>
<keyword evidence="1" id="KW-0732">Signal</keyword>
<evidence type="ECO:0000313" key="3">
    <source>
        <dbReference type="Proteomes" id="UP000291191"/>
    </source>
</evidence>
<feature type="chain" id="PRO_5020434467" description="Pectate lyase" evidence="1">
    <location>
        <begin position="23"/>
        <end position="309"/>
    </location>
</feature>
<keyword evidence="3" id="KW-1185">Reference proteome</keyword>
<dbReference type="InterPro" id="IPR012334">
    <property type="entry name" value="Pectin_lyas_fold"/>
</dbReference>
<dbReference type="SUPFAM" id="SSF51126">
    <property type="entry name" value="Pectin lyase-like"/>
    <property type="match status" value="1"/>
</dbReference>
<accession>A0A4Q5GQV8</accession>
<reference evidence="2 3" key="1">
    <citation type="journal article" date="2019" name="Science, e1252229">
        <title>Invertible promoters mediate bacterial phase variation, antibiotic resistance, and host adaptation in the gut.</title>
        <authorList>
            <person name="Jiang X."/>
            <person name="Hall A.B."/>
            <person name="Arthur T.D."/>
            <person name="Plichta D.R."/>
            <person name="Covington C.T."/>
            <person name="Poyet M."/>
            <person name="Crothers J."/>
            <person name="Moses P.L."/>
            <person name="Tolonen A.C."/>
            <person name="Vlamakis H."/>
            <person name="Alm E.J."/>
            <person name="Xavier R.J."/>
        </authorList>
    </citation>
    <scope>NUCLEOTIDE SEQUENCE [LARGE SCALE GENOMIC DNA]</scope>
    <source>
        <strain evidence="3">bf_0095</strain>
    </source>
</reference>
<proteinExistence type="predicted"/>
<evidence type="ECO:0008006" key="4">
    <source>
        <dbReference type="Google" id="ProtNLM"/>
    </source>
</evidence>
<dbReference type="AlphaFoldDB" id="A0A4Q5GQV8"/>
<dbReference type="Gene3D" id="2.160.20.10">
    <property type="entry name" value="Single-stranded right-handed beta-helix, Pectin lyase-like"/>
    <property type="match status" value="1"/>
</dbReference>
<name>A0A4Q5GQV8_9BACE</name>
<feature type="non-terminal residue" evidence="2">
    <location>
        <position position="309"/>
    </location>
</feature>
<dbReference type="EMBL" id="RCXO01000072">
    <property type="protein sequence ID" value="RYT70966.1"/>
    <property type="molecule type" value="Genomic_DNA"/>
</dbReference>
<feature type="signal peptide" evidence="1">
    <location>
        <begin position="1"/>
        <end position="22"/>
    </location>
</feature>
<dbReference type="Proteomes" id="UP000291191">
    <property type="component" value="Unassembled WGS sequence"/>
</dbReference>
<organism evidence="2 3">
    <name type="scientific">Bacteroides intestinalis</name>
    <dbReference type="NCBI Taxonomy" id="329854"/>
    <lineage>
        <taxon>Bacteria</taxon>
        <taxon>Pseudomonadati</taxon>
        <taxon>Bacteroidota</taxon>
        <taxon>Bacteroidia</taxon>
        <taxon>Bacteroidales</taxon>
        <taxon>Bacteroidaceae</taxon>
        <taxon>Bacteroides</taxon>
    </lineage>
</organism>
<dbReference type="InterPro" id="IPR011050">
    <property type="entry name" value="Pectin_lyase_fold/virulence"/>
</dbReference>
<gene>
    <name evidence="2" type="ORF">EAJ06_23855</name>
</gene>
<evidence type="ECO:0000313" key="2">
    <source>
        <dbReference type="EMBL" id="RYT70966.1"/>
    </source>
</evidence>
<sequence length="309" mass="34881">MNRVKKLVGGILAITLCVSVSAQTKLPPGWQSSYVKITPKGELTYYPDKQGNTIPDFSRVGYHHGDKSIPDYPVTKTVYPVEKGDSRQRIQDAIDEVSRMKPDKNGHRGTVLLKRGVYHVHGTIHINTGGVILTGEGDNVNETRLLAIGKQRFSLIEVSGNGRMEEVSGTRVKITDAFVPVGTHSFQVSSATNFKVGDRIIVYRPGTENWIHDIKMDQIVERQGTRQWTAREYNLSFEREIVKVEGNRIYIDNPVVMQMEEKYGGGEVFKYTFDGRISEVGVTNMCLESEFEHYEDNEHGWIGVQFDKV</sequence>